<evidence type="ECO:0000313" key="1">
    <source>
        <dbReference type="EMBL" id="MFC3883357.1"/>
    </source>
</evidence>
<name>A0ABV8B0Z4_9BACI</name>
<sequence>MIILIIELAGAVVLGFYRLFLCLEGRKHNRNTVIQKSGSS</sequence>
<dbReference type="Proteomes" id="UP001595752">
    <property type="component" value="Unassembled WGS sequence"/>
</dbReference>
<gene>
    <name evidence="1" type="ORF">ACFOU2_07410</name>
</gene>
<evidence type="ECO:0000313" key="2">
    <source>
        <dbReference type="Proteomes" id="UP001595752"/>
    </source>
</evidence>
<dbReference type="EMBL" id="JBHRZT010000026">
    <property type="protein sequence ID" value="MFC3883357.1"/>
    <property type="molecule type" value="Genomic_DNA"/>
</dbReference>
<comment type="caution">
    <text evidence="1">The sequence shown here is derived from an EMBL/GenBank/DDBJ whole genome shotgun (WGS) entry which is preliminary data.</text>
</comment>
<organism evidence="1 2">
    <name type="scientific">Bacillus songklensis</name>
    <dbReference type="NCBI Taxonomy" id="1069116"/>
    <lineage>
        <taxon>Bacteria</taxon>
        <taxon>Bacillati</taxon>
        <taxon>Bacillota</taxon>
        <taxon>Bacilli</taxon>
        <taxon>Bacillales</taxon>
        <taxon>Bacillaceae</taxon>
        <taxon>Bacillus</taxon>
    </lineage>
</organism>
<keyword evidence="2" id="KW-1185">Reference proteome</keyword>
<accession>A0ABV8B0Z4</accession>
<protein>
    <submittedName>
        <fullName evidence="1">Uncharacterized protein</fullName>
    </submittedName>
</protein>
<proteinExistence type="predicted"/>
<reference evidence="2" key="1">
    <citation type="journal article" date="2019" name="Int. J. Syst. Evol. Microbiol.">
        <title>The Global Catalogue of Microorganisms (GCM) 10K type strain sequencing project: providing services to taxonomists for standard genome sequencing and annotation.</title>
        <authorList>
            <consortium name="The Broad Institute Genomics Platform"/>
            <consortium name="The Broad Institute Genome Sequencing Center for Infectious Disease"/>
            <person name="Wu L."/>
            <person name="Ma J."/>
        </authorList>
    </citation>
    <scope>NUCLEOTIDE SEQUENCE [LARGE SCALE GENOMIC DNA]</scope>
    <source>
        <strain evidence="2">CCUG 61889</strain>
    </source>
</reference>